<evidence type="ECO:0000313" key="2">
    <source>
        <dbReference type="EMBL" id="CAG8731367.1"/>
    </source>
</evidence>
<evidence type="ECO:0000256" key="1">
    <source>
        <dbReference type="SAM" id="Coils"/>
    </source>
</evidence>
<dbReference type="Proteomes" id="UP000789396">
    <property type="component" value="Unassembled WGS sequence"/>
</dbReference>
<gene>
    <name evidence="2" type="ORF">RFULGI_LOCUS12160</name>
</gene>
<name>A0A9N9IDR9_9GLOM</name>
<keyword evidence="1" id="KW-0175">Coiled coil</keyword>
<feature type="non-terminal residue" evidence="2">
    <location>
        <position position="1"/>
    </location>
</feature>
<dbReference type="AlphaFoldDB" id="A0A9N9IDR9"/>
<protein>
    <submittedName>
        <fullName evidence="2">9122_t:CDS:1</fullName>
    </submittedName>
</protein>
<proteinExistence type="predicted"/>
<keyword evidence="3" id="KW-1185">Reference proteome</keyword>
<reference evidence="2" key="1">
    <citation type="submission" date="2021-06" db="EMBL/GenBank/DDBJ databases">
        <authorList>
            <person name="Kallberg Y."/>
            <person name="Tangrot J."/>
            <person name="Rosling A."/>
        </authorList>
    </citation>
    <scope>NUCLEOTIDE SEQUENCE</scope>
    <source>
        <strain evidence="2">IN212</strain>
    </source>
</reference>
<accession>A0A9N9IDR9</accession>
<dbReference type="OrthoDB" id="2415988at2759"/>
<evidence type="ECO:0000313" key="3">
    <source>
        <dbReference type="Proteomes" id="UP000789396"/>
    </source>
</evidence>
<feature type="coiled-coil region" evidence="1">
    <location>
        <begin position="55"/>
        <end position="82"/>
    </location>
</feature>
<organism evidence="2 3">
    <name type="scientific">Racocetra fulgida</name>
    <dbReference type="NCBI Taxonomy" id="60492"/>
    <lineage>
        <taxon>Eukaryota</taxon>
        <taxon>Fungi</taxon>
        <taxon>Fungi incertae sedis</taxon>
        <taxon>Mucoromycota</taxon>
        <taxon>Glomeromycotina</taxon>
        <taxon>Glomeromycetes</taxon>
        <taxon>Diversisporales</taxon>
        <taxon>Gigasporaceae</taxon>
        <taxon>Racocetra</taxon>
    </lineage>
</organism>
<comment type="caution">
    <text evidence="2">The sequence shown here is derived from an EMBL/GenBank/DDBJ whole genome shotgun (WGS) entry which is preliminary data.</text>
</comment>
<sequence>MANSRTEAKELPCVFSFLVQDYPGSELAKCETPEKQHETKFCDFGIQVSLPNPEYDSLVKKINELECLNKQLLLENKILKRKLSNKFDNQEERVKSVIEIAKRERSALYDDV</sequence>
<dbReference type="EMBL" id="CAJVPZ010028444">
    <property type="protein sequence ID" value="CAG8731367.1"/>
    <property type="molecule type" value="Genomic_DNA"/>
</dbReference>